<dbReference type="InterPro" id="IPR026907">
    <property type="entry name" value="GCIP-like"/>
</dbReference>
<dbReference type="PANTHER" id="PTHR15492">
    <property type="entry name" value="CYCLIN D1-BINDING PROTEIN 1"/>
    <property type="match status" value="1"/>
</dbReference>
<sequence length="395" mass="43533">MPPKKPTAATQPSSKPDMDNLLSYTIRTQTLLTQLLTSVTNPPTSIPTLPPDQRVLNPLTILRDSGKLLHAHTTKLSLMIMNKPFGAKSMTAELKACVEKCIMGMMGAVDILSCSWHPISPNSDNPGSADVSDQSIWGDMMIREARTRVARVIREMLVMVQELRTLTETEAGILDSPSSDAVSQRDNLSSTGVVWEACDSLVALEKLSLPGLAVMKATQYHQTLKDALAELKEWAEEVDGDEADFSDEGFSDEDDELDAIFGASKRLPKNDTALREQVERTNKKLSSIAVLYQALIKRRLKPFIFTFPPSAATEHTLLRRTKRLNQIIDELKSIPDEVDELAGALYELDGGSAEARLKNCIDMASEAAALAKLNWDGQEDEFTVWSGKWKGSVES</sequence>
<gene>
    <name evidence="3" type="ORF">EJ05DRAFT_473860</name>
</gene>
<accession>A0A6A6WJ77</accession>
<feature type="domain" description="Cyclin-D1-binding protein 1-like N-terminal" evidence="2">
    <location>
        <begin position="135"/>
        <end position="237"/>
    </location>
</feature>
<dbReference type="OrthoDB" id="4088536at2759"/>
<keyword evidence="1" id="KW-0175">Coiled coil</keyword>
<feature type="coiled-coil region" evidence="1">
    <location>
        <begin position="217"/>
        <end position="244"/>
    </location>
</feature>
<keyword evidence="4" id="KW-1185">Reference proteome</keyword>
<reference evidence="3" key="1">
    <citation type="journal article" date="2020" name="Stud. Mycol.">
        <title>101 Dothideomycetes genomes: a test case for predicting lifestyles and emergence of pathogens.</title>
        <authorList>
            <person name="Haridas S."/>
            <person name="Albert R."/>
            <person name="Binder M."/>
            <person name="Bloem J."/>
            <person name="Labutti K."/>
            <person name="Salamov A."/>
            <person name="Andreopoulos B."/>
            <person name="Baker S."/>
            <person name="Barry K."/>
            <person name="Bills G."/>
            <person name="Bluhm B."/>
            <person name="Cannon C."/>
            <person name="Castanera R."/>
            <person name="Culley D."/>
            <person name="Daum C."/>
            <person name="Ezra D."/>
            <person name="Gonzalez J."/>
            <person name="Henrissat B."/>
            <person name="Kuo A."/>
            <person name="Liang C."/>
            <person name="Lipzen A."/>
            <person name="Lutzoni F."/>
            <person name="Magnuson J."/>
            <person name="Mondo S."/>
            <person name="Nolan M."/>
            <person name="Ohm R."/>
            <person name="Pangilinan J."/>
            <person name="Park H.-J."/>
            <person name="Ramirez L."/>
            <person name="Alfaro M."/>
            <person name="Sun H."/>
            <person name="Tritt A."/>
            <person name="Yoshinaga Y."/>
            <person name="Zwiers L.-H."/>
            <person name="Turgeon B."/>
            <person name="Goodwin S."/>
            <person name="Spatafora J."/>
            <person name="Crous P."/>
            <person name="Grigoriev I."/>
        </authorList>
    </citation>
    <scope>NUCLEOTIDE SEQUENCE</scope>
    <source>
        <strain evidence="3">CBS 121739</strain>
    </source>
</reference>
<proteinExistence type="predicted"/>
<dbReference type="GO" id="GO:0005634">
    <property type="term" value="C:nucleus"/>
    <property type="evidence" value="ECO:0007669"/>
    <property type="project" value="TreeGrafter"/>
</dbReference>
<evidence type="ECO:0000313" key="3">
    <source>
        <dbReference type="EMBL" id="KAF2761341.1"/>
    </source>
</evidence>
<dbReference type="EMBL" id="ML996567">
    <property type="protein sequence ID" value="KAF2761341.1"/>
    <property type="molecule type" value="Genomic_DNA"/>
</dbReference>
<dbReference type="RefSeq" id="XP_033603792.1">
    <property type="nucleotide sequence ID" value="XM_033743486.1"/>
</dbReference>
<dbReference type="Gene3D" id="1.20.1420.10">
    <property type="entry name" value="Talin, central domain"/>
    <property type="match status" value="1"/>
</dbReference>
<name>A0A6A6WJ77_9PEZI</name>
<dbReference type="PANTHER" id="PTHR15492:SF1">
    <property type="entry name" value="CYCLIN-D1-BINDING PROTEIN 1"/>
    <property type="match status" value="1"/>
</dbReference>
<dbReference type="Gene3D" id="1.20.1410.10">
    <property type="entry name" value="I/LWEQ domain"/>
    <property type="match status" value="1"/>
</dbReference>
<evidence type="ECO:0000259" key="2">
    <source>
        <dbReference type="Pfam" id="PF13324"/>
    </source>
</evidence>
<dbReference type="InterPro" id="IPR049317">
    <property type="entry name" value="GCIP-like_N"/>
</dbReference>
<dbReference type="AlphaFoldDB" id="A0A6A6WJ77"/>
<dbReference type="Pfam" id="PF13324">
    <property type="entry name" value="GCIP_N"/>
    <property type="match status" value="1"/>
</dbReference>
<evidence type="ECO:0000256" key="1">
    <source>
        <dbReference type="SAM" id="Coils"/>
    </source>
</evidence>
<organism evidence="3 4">
    <name type="scientific">Pseudovirgaria hyperparasitica</name>
    <dbReference type="NCBI Taxonomy" id="470096"/>
    <lineage>
        <taxon>Eukaryota</taxon>
        <taxon>Fungi</taxon>
        <taxon>Dikarya</taxon>
        <taxon>Ascomycota</taxon>
        <taxon>Pezizomycotina</taxon>
        <taxon>Dothideomycetes</taxon>
        <taxon>Dothideomycetes incertae sedis</taxon>
        <taxon>Acrospermales</taxon>
        <taxon>Acrospermaceae</taxon>
        <taxon>Pseudovirgaria</taxon>
    </lineage>
</organism>
<evidence type="ECO:0000313" key="4">
    <source>
        <dbReference type="Proteomes" id="UP000799437"/>
    </source>
</evidence>
<dbReference type="Proteomes" id="UP000799437">
    <property type="component" value="Unassembled WGS sequence"/>
</dbReference>
<protein>
    <recommendedName>
        <fullName evidence="2">Cyclin-D1-binding protein 1-like N-terminal domain-containing protein</fullName>
    </recommendedName>
</protein>
<dbReference type="GeneID" id="54484540"/>